<feature type="domain" description="T6SS immunity protein Tdi1 C-terminal" evidence="2">
    <location>
        <begin position="135"/>
        <end position="203"/>
    </location>
</feature>
<dbReference type="EMBL" id="JBIGIC010000015">
    <property type="protein sequence ID" value="MFG6489780.1"/>
    <property type="molecule type" value="Genomic_DNA"/>
</dbReference>
<evidence type="ECO:0000313" key="4">
    <source>
        <dbReference type="Proteomes" id="UP001606134"/>
    </source>
</evidence>
<feature type="domain" description="GAD-related" evidence="1">
    <location>
        <begin position="6"/>
        <end position="108"/>
    </location>
</feature>
<dbReference type="RefSeq" id="WP_394416210.1">
    <property type="nucleotide sequence ID" value="NZ_JBIGIC010000015.1"/>
</dbReference>
<proteinExistence type="predicted"/>
<sequence>MRDEDFSLFIEEFGEPDRSEPVPDTAFERWADKLPAQLLNYWRQEGWCSYGQGLLWTVNPDDYEDLVDEWLADTPLEQVDAFHVFARSAFGDLYLCGEKSGSSATLCCSINAITAVPKELKPKDVARRDSSICSFFAASFIADYDRSDLSKKPLFKRACAKLGVLAADEMYGFEPALVLGGKPVLENLRKVKLDQHLTMLRQFGAPKLPFAKLDF</sequence>
<evidence type="ECO:0000259" key="1">
    <source>
        <dbReference type="Pfam" id="PF08887"/>
    </source>
</evidence>
<gene>
    <name evidence="3" type="ORF">ACG04R_24095</name>
</gene>
<dbReference type="Pfam" id="PF08906">
    <property type="entry name" value="T6SS_Tdi1_C"/>
    <property type="match status" value="1"/>
</dbReference>
<reference evidence="3 4" key="1">
    <citation type="submission" date="2024-08" db="EMBL/GenBank/DDBJ databases">
        <authorList>
            <person name="Lu H."/>
        </authorList>
    </citation>
    <scope>NUCLEOTIDE SEQUENCE [LARGE SCALE GENOMIC DNA]</scope>
    <source>
        <strain evidence="3 4">BYS78W</strain>
    </source>
</reference>
<evidence type="ECO:0000259" key="2">
    <source>
        <dbReference type="Pfam" id="PF08906"/>
    </source>
</evidence>
<dbReference type="InterPro" id="IPR014983">
    <property type="entry name" value="GAD-rel"/>
</dbReference>
<name>A0ABW7HIP9_9BURK</name>
<accession>A0ABW7HIP9</accession>
<comment type="caution">
    <text evidence="3">The sequence shown here is derived from an EMBL/GenBank/DDBJ whole genome shotgun (WGS) entry which is preliminary data.</text>
</comment>
<dbReference type="Pfam" id="PF08887">
    <property type="entry name" value="GAD-like"/>
    <property type="match status" value="1"/>
</dbReference>
<protein>
    <submittedName>
        <fullName evidence="3">GAD-like domain-containing protein</fullName>
    </submittedName>
</protein>
<organism evidence="3 4">
    <name type="scientific">Pelomonas candidula</name>
    <dbReference type="NCBI Taxonomy" id="3299025"/>
    <lineage>
        <taxon>Bacteria</taxon>
        <taxon>Pseudomonadati</taxon>
        <taxon>Pseudomonadota</taxon>
        <taxon>Betaproteobacteria</taxon>
        <taxon>Burkholderiales</taxon>
        <taxon>Sphaerotilaceae</taxon>
        <taxon>Roseateles</taxon>
    </lineage>
</organism>
<keyword evidence="4" id="KW-1185">Reference proteome</keyword>
<dbReference type="Proteomes" id="UP001606134">
    <property type="component" value="Unassembled WGS sequence"/>
</dbReference>
<dbReference type="InterPro" id="IPR015002">
    <property type="entry name" value="T6SS_Tdi1_C"/>
</dbReference>
<evidence type="ECO:0000313" key="3">
    <source>
        <dbReference type="EMBL" id="MFG6489780.1"/>
    </source>
</evidence>